<dbReference type="EMBL" id="CAJOBI010320868">
    <property type="protein sequence ID" value="CAF5184806.1"/>
    <property type="molecule type" value="Genomic_DNA"/>
</dbReference>
<dbReference type="AlphaFoldDB" id="A0A8S3HR27"/>
<gene>
    <name evidence="2" type="ORF">SMN809_LOCUS70137</name>
</gene>
<feature type="domain" description="PAZ" evidence="1">
    <location>
        <begin position="90"/>
        <end position="133"/>
    </location>
</feature>
<dbReference type="GO" id="GO:0003723">
    <property type="term" value="F:RNA binding"/>
    <property type="evidence" value="ECO:0007669"/>
    <property type="project" value="InterPro"/>
</dbReference>
<dbReference type="SUPFAM" id="SSF101690">
    <property type="entry name" value="PAZ domain"/>
    <property type="match status" value="1"/>
</dbReference>
<reference evidence="2" key="1">
    <citation type="submission" date="2021-02" db="EMBL/GenBank/DDBJ databases">
        <authorList>
            <person name="Nowell W R."/>
        </authorList>
    </citation>
    <scope>NUCLEOTIDE SEQUENCE</scope>
</reference>
<dbReference type="Proteomes" id="UP000676336">
    <property type="component" value="Unassembled WGS sequence"/>
</dbReference>
<organism evidence="2 3">
    <name type="scientific">Rotaria magnacalcarata</name>
    <dbReference type="NCBI Taxonomy" id="392030"/>
    <lineage>
        <taxon>Eukaryota</taxon>
        <taxon>Metazoa</taxon>
        <taxon>Spiralia</taxon>
        <taxon>Gnathifera</taxon>
        <taxon>Rotifera</taxon>
        <taxon>Eurotatoria</taxon>
        <taxon>Bdelloidea</taxon>
        <taxon>Philodinida</taxon>
        <taxon>Philodinidae</taxon>
        <taxon>Rotaria</taxon>
    </lineage>
</organism>
<dbReference type="Gene3D" id="2.170.260.10">
    <property type="entry name" value="paz domain"/>
    <property type="match status" value="1"/>
</dbReference>
<dbReference type="InterPro" id="IPR003100">
    <property type="entry name" value="PAZ_dom"/>
</dbReference>
<protein>
    <recommendedName>
        <fullName evidence="1">PAZ domain-containing protein</fullName>
    </recommendedName>
</protein>
<evidence type="ECO:0000313" key="3">
    <source>
        <dbReference type="Proteomes" id="UP000676336"/>
    </source>
</evidence>
<accession>A0A8S3HR27</accession>
<dbReference type="InterPro" id="IPR036085">
    <property type="entry name" value="PAZ_dom_sf"/>
</dbReference>
<sequence>MRLRLAAKNSPDSPNFFHLANLIVRKLLELSGLRLIGRNYYQFDRKVDLERYRLTLFPGFLTNVNIYEGSLMINVDLSHKVLNKTTVFNRLQDIFTQFVDFKRAQDEATKELVGQIVLTTYNSKTYKIDEIAW</sequence>
<proteinExistence type="predicted"/>
<evidence type="ECO:0000313" key="2">
    <source>
        <dbReference type="EMBL" id="CAF5184806.1"/>
    </source>
</evidence>
<dbReference type="PROSITE" id="PS50821">
    <property type="entry name" value="PAZ"/>
    <property type="match status" value="1"/>
</dbReference>
<comment type="caution">
    <text evidence="2">The sequence shown here is derived from an EMBL/GenBank/DDBJ whole genome shotgun (WGS) entry which is preliminary data.</text>
</comment>
<feature type="non-terminal residue" evidence="2">
    <location>
        <position position="1"/>
    </location>
</feature>
<evidence type="ECO:0000259" key="1">
    <source>
        <dbReference type="PROSITE" id="PS50821"/>
    </source>
</evidence>
<name>A0A8S3HR27_9BILA</name>